<feature type="region of interest" description="Disordered" evidence="1">
    <location>
        <begin position="391"/>
        <end position="412"/>
    </location>
</feature>
<dbReference type="AlphaFoldDB" id="A0A0L6VQQ6"/>
<evidence type="ECO:0000313" key="3">
    <source>
        <dbReference type="Proteomes" id="UP000037035"/>
    </source>
</evidence>
<evidence type="ECO:0000256" key="1">
    <source>
        <dbReference type="SAM" id="MobiDB-lite"/>
    </source>
</evidence>
<comment type="caution">
    <text evidence="2">The sequence shown here is derived from an EMBL/GenBank/DDBJ whole genome shotgun (WGS) entry which is preliminary data.</text>
</comment>
<reference evidence="2 3" key="1">
    <citation type="submission" date="2015-08" db="EMBL/GenBank/DDBJ databases">
        <title>Next Generation Sequencing and Analysis of the Genome of Puccinia sorghi L Schw, the Causal Agent of Maize Common Rust.</title>
        <authorList>
            <person name="Rochi L."/>
            <person name="Burguener G."/>
            <person name="Darino M."/>
            <person name="Turjanski A."/>
            <person name="Kreff E."/>
            <person name="Dieguez M.J."/>
            <person name="Sacco F."/>
        </authorList>
    </citation>
    <scope>NUCLEOTIDE SEQUENCE [LARGE SCALE GENOMIC DNA]</scope>
    <source>
        <strain evidence="2 3">RO10H11247</strain>
    </source>
</reference>
<feature type="region of interest" description="Disordered" evidence="1">
    <location>
        <begin position="445"/>
        <end position="471"/>
    </location>
</feature>
<dbReference type="Proteomes" id="UP000037035">
    <property type="component" value="Unassembled WGS sequence"/>
</dbReference>
<protein>
    <submittedName>
        <fullName evidence="2">Uncharacterized protein</fullName>
    </submittedName>
</protein>
<gene>
    <name evidence="2" type="ORF">VP01_1197g1</name>
</gene>
<keyword evidence="3" id="KW-1185">Reference proteome</keyword>
<dbReference type="VEuPathDB" id="FungiDB:VP01_1197g1"/>
<accession>A0A0L6VQQ6</accession>
<dbReference type="EMBL" id="LAVV01002198">
    <property type="protein sequence ID" value="KNZ63021.1"/>
    <property type="molecule type" value="Genomic_DNA"/>
</dbReference>
<evidence type="ECO:0000313" key="2">
    <source>
        <dbReference type="EMBL" id="KNZ63021.1"/>
    </source>
</evidence>
<name>A0A0L6VQQ6_9BASI</name>
<sequence>MSSEWQEILIRRRDQKSFTREIKLFHSILFHSTSRIVLIYQSLPLNLSSVQHSSPINNFESLIILENLSFNNILPLKLNKKKQSPHTLKIYFRDDPLLFVPNFQDPIIGIQIPGTYKPLPSLGKFFLKMLLNNQYDHLTKACDVMEGGGNTYINNFQVCINWKNNKCFSTERATRGWVSWDLISGLFVFNEAIVFFTGVTPSFHGDNYRVKFNFCEITRVIPEFLYMIYAKTKRIIKLVIYRTWYSLMMKYFFPRVHHIHSTQIKHARTIATPLYEILMENKIREGSSKLMPDDCCGAYLRRTKVNKGNYLQGFSARRCLRYETSYRSKYRFPGLKKVSGSHVLRYMWLWNVPAHTNTPKNEIMLFPREIPLQKIQCGVFIGEAVAAAEADQSKQRKVSSGQNKQASIGGGESAGGELEGGFGFGCLSGHWRRIRQTRVVLQGAAGGQDGPAECQGGPEGQLNQGSATGSGNWRGFRGGGTQWEQEGVAGEGPSCGWGDAGVLGYRRWETLYILGKIGSQNLKITKRQNIHSLLPGCSVQRAVTRELKPKSTRHTLEKDTQLPTETVFLSTLPIEFTLIFIPSYFSNLNPILIQSLQSPPGLKNFWRWSQEKIFYNNIKDRQFVCEGPLIQSKGLKCLSSEYSLLGLKCQQRGTECLNKLNTRVRIPTRILFEGDLKIMFGQLFLSFHTRPCAQLTRRISFY</sequence>
<organism evidence="2 3">
    <name type="scientific">Puccinia sorghi</name>
    <dbReference type="NCBI Taxonomy" id="27349"/>
    <lineage>
        <taxon>Eukaryota</taxon>
        <taxon>Fungi</taxon>
        <taxon>Dikarya</taxon>
        <taxon>Basidiomycota</taxon>
        <taxon>Pucciniomycotina</taxon>
        <taxon>Pucciniomycetes</taxon>
        <taxon>Pucciniales</taxon>
        <taxon>Pucciniaceae</taxon>
        <taxon>Puccinia</taxon>
    </lineage>
</organism>
<proteinExistence type="predicted"/>